<dbReference type="EMBL" id="JRPK02000111">
    <property type="protein sequence ID" value="TLD92153.1"/>
    <property type="molecule type" value="Genomic_DNA"/>
</dbReference>
<keyword evidence="1" id="KW-0812">Transmembrane</keyword>
<evidence type="ECO:0000313" key="2">
    <source>
        <dbReference type="EMBL" id="TLD92153.1"/>
    </source>
</evidence>
<protein>
    <submittedName>
        <fullName evidence="2">Uncharacterized protein</fullName>
    </submittedName>
</protein>
<comment type="caution">
    <text evidence="2">The sequence shown here is derived from an EMBL/GenBank/DDBJ whole genome shotgun (WGS) entry which is preliminary data.</text>
</comment>
<proteinExistence type="predicted"/>
<dbReference type="RefSeq" id="WP_104717788.1">
    <property type="nucleotide sequence ID" value="NZ_FZND01000007.1"/>
</dbReference>
<dbReference type="AlphaFoldDB" id="A0A4U8SZ27"/>
<sequence>MTQEKNIQTHNADYKLTQKFLDYANCANASYAFLKYILYSILGILVIVLFNGCSFSFKSIDPQYYKFKRLCKKAEDEVTIYNEDYWEIIEKHSDIETNDRGCFYSQKLKQEICFGNFNYKSRTEYKRGSLSKLSIKRYYNNIHYATQIEYNYKYFGLYLKGDEAAGWHWETSDILICEDLKNEKRH</sequence>
<dbReference type="STRING" id="50960.LS81_09120"/>
<feature type="transmembrane region" description="Helical" evidence="1">
    <location>
        <begin position="36"/>
        <end position="57"/>
    </location>
</feature>
<dbReference type="Proteomes" id="UP000029861">
    <property type="component" value="Unassembled WGS sequence"/>
</dbReference>
<gene>
    <name evidence="2" type="ORF">LS80_011045</name>
</gene>
<reference evidence="2 3" key="1">
    <citation type="journal article" date="2014" name="Genome Announc.">
        <title>Draft genome sequences of eight enterohepatic helicobacter species isolated from both laboratory and wild rodents.</title>
        <authorList>
            <person name="Sheh A."/>
            <person name="Shen Z."/>
            <person name="Fox J.G."/>
        </authorList>
    </citation>
    <scope>NUCLEOTIDE SEQUENCE [LARGE SCALE GENOMIC DNA]</scope>
    <source>
        <strain evidence="2 3">ATCC 49310</strain>
    </source>
</reference>
<keyword evidence="1" id="KW-1133">Transmembrane helix</keyword>
<organism evidence="2 3">
    <name type="scientific">Helicobacter trogontum</name>
    <dbReference type="NCBI Taxonomy" id="50960"/>
    <lineage>
        <taxon>Bacteria</taxon>
        <taxon>Pseudomonadati</taxon>
        <taxon>Campylobacterota</taxon>
        <taxon>Epsilonproteobacteria</taxon>
        <taxon>Campylobacterales</taxon>
        <taxon>Helicobacteraceae</taxon>
        <taxon>Helicobacter</taxon>
    </lineage>
</organism>
<keyword evidence="1" id="KW-0472">Membrane</keyword>
<name>A0A4U8SZ27_9HELI</name>
<evidence type="ECO:0000313" key="3">
    <source>
        <dbReference type="Proteomes" id="UP000029861"/>
    </source>
</evidence>
<accession>A0A4U8SZ27</accession>
<evidence type="ECO:0000256" key="1">
    <source>
        <dbReference type="SAM" id="Phobius"/>
    </source>
</evidence>